<dbReference type="GO" id="GO:0030574">
    <property type="term" value="P:collagen catabolic process"/>
    <property type="evidence" value="ECO:0007669"/>
    <property type="project" value="TreeGrafter"/>
</dbReference>
<keyword evidence="2" id="KW-0645">Protease</keyword>
<feature type="binding site" evidence="12">
    <location>
        <position position="226"/>
    </location>
    <ligand>
        <name>Ca(2+)</name>
        <dbReference type="ChEBI" id="CHEBI:29108"/>
        <label>1</label>
    </ligand>
</feature>
<feature type="binding site" evidence="12">
    <location>
        <position position="193"/>
    </location>
    <ligand>
        <name>Zn(2+)</name>
        <dbReference type="ChEBI" id="CHEBI:29105"/>
        <label>1</label>
    </ligand>
</feature>
<evidence type="ECO:0000256" key="5">
    <source>
        <dbReference type="ARBA" id="ARBA00022737"/>
    </source>
</evidence>
<evidence type="ECO:0000256" key="8">
    <source>
        <dbReference type="ARBA" id="ARBA00023049"/>
    </source>
</evidence>
<comment type="similarity">
    <text evidence="1">Belongs to the peptidase M10A family.</text>
</comment>
<accession>A0A1I8MNR7</accession>
<evidence type="ECO:0000256" key="11">
    <source>
        <dbReference type="PIRSR" id="PIRSR001191-2"/>
    </source>
</evidence>
<dbReference type="GO" id="GO:0008270">
    <property type="term" value="F:zinc ion binding"/>
    <property type="evidence" value="ECO:0007669"/>
    <property type="project" value="InterPro"/>
</dbReference>
<dbReference type="Pfam" id="PF00045">
    <property type="entry name" value="Hemopexin"/>
    <property type="match status" value="2"/>
</dbReference>
<keyword evidence="6" id="KW-0378">Hydrolase</keyword>
<dbReference type="PANTHER" id="PTHR10201:SF169">
    <property type="entry name" value="MATRIX METALLOPROTEINASE-16-LIKE PROTEIN"/>
    <property type="match status" value="1"/>
</dbReference>
<dbReference type="InterPro" id="IPR033739">
    <property type="entry name" value="M10A_MMP"/>
</dbReference>
<feature type="binding site" evidence="12">
    <location>
        <position position="223"/>
    </location>
    <ligand>
        <name>Ca(2+)</name>
        <dbReference type="ChEBI" id="CHEBI:29108"/>
        <label>3</label>
    </ligand>
</feature>
<feature type="binding site" evidence="12">
    <location>
        <position position="226"/>
    </location>
    <ligand>
        <name>Ca(2+)</name>
        <dbReference type="ChEBI" id="CHEBI:29108"/>
        <label>3</label>
    </ligand>
</feature>
<dbReference type="Gene3D" id="2.110.10.10">
    <property type="entry name" value="Hemopexin-like domain"/>
    <property type="match status" value="1"/>
</dbReference>
<evidence type="ECO:0000256" key="4">
    <source>
        <dbReference type="ARBA" id="ARBA00022729"/>
    </source>
</evidence>
<feature type="binding site" evidence="12">
    <location>
        <position position="546"/>
    </location>
    <ligand>
        <name>Ca(2+)</name>
        <dbReference type="ChEBI" id="CHEBI:29108"/>
        <label>4</label>
    </ligand>
</feature>
<dbReference type="InterPro" id="IPR018487">
    <property type="entry name" value="Hemopexin-like_repeat"/>
</dbReference>
<feature type="binding site" evidence="12">
    <location>
        <position position="191"/>
    </location>
    <ligand>
        <name>Zn(2+)</name>
        <dbReference type="ChEBI" id="CHEBI:29105"/>
        <label>1</label>
    </ligand>
</feature>
<proteinExistence type="inferred from homology"/>
<dbReference type="GO" id="GO:0006508">
    <property type="term" value="P:proteolysis"/>
    <property type="evidence" value="ECO:0007669"/>
    <property type="project" value="UniProtKB-KW"/>
</dbReference>
<dbReference type="PIRSF" id="PIRSF001191">
    <property type="entry name" value="Peptidase_M10A_matrix"/>
    <property type="match status" value="1"/>
</dbReference>
<keyword evidence="9" id="KW-0865">Zymogen</keyword>
<feature type="binding site" evidence="12">
    <location>
        <position position="221"/>
    </location>
    <ligand>
        <name>Zn(2+)</name>
        <dbReference type="ChEBI" id="CHEBI:29105"/>
        <label>1</label>
    </ligand>
</feature>
<dbReference type="eggNOG" id="KOG1565">
    <property type="taxonomic scope" value="Eukaryota"/>
</dbReference>
<feature type="binding site" description="in inhibited form" evidence="12">
    <location>
        <position position="95"/>
    </location>
    <ligand>
        <name>Zn(2+)</name>
        <dbReference type="ChEBI" id="CHEBI:29105"/>
        <label>2</label>
        <note>catalytic</note>
    </ligand>
</feature>
<dbReference type="GO" id="GO:0031012">
    <property type="term" value="C:extracellular matrix"/>
    <property type="evidence" value="ECO:0007669"/>
    <property type="project" value="InterPro"/>
</dbReference>
<dbReference type="GO" id="GO:0004222">
    <property type="term" value="F:metalloendopeptidase activity"/>
    <property type="evidence" value="ECO:0007669"/>
    <property type="project" value="InterPro"/>
</dbReference>
<evidence type="ECO:0000259" key="13">
    <source>
        <dbReference type="SMART" id="SM00235"/>
    </source>
</evidence>
<feature type="binding site" evidence="12">
    <location>
        <position position="450"/>
    </location>
    <ligand>
        <name>Ca(2+)</name>
        <dbReference type="ChEBI" id="CHEBI:29108"/>
        <label>4</label>
    </ligand>
</feature>
<dbReference type="AlphaFoldDB" id="A0A1I8MNR7"/>
<evidence type="ECO:0000256" key="3">
    <source>
        <dbReference type="ARBA" id="ARBA00022723"/>
    </source>
</evidence>
<dbReference type="SUPFAM" id="SSF50923">
    <property type="entry name" value="Hemopexin-like domain"/>
    <property type="match status" value="1"/>
</dbReference>
<dbReference type="InterPro" id="IPR021158">
    <property type="entry name" value="Pept_M10A_Zn_BS"/>
</dbReference>
<dbReference type="InterPro" id="IPR000585">
    <property type="entry name" value="Hemopexin-like_dom"/>
</dbReference>
<dbReference type="GO" id="GO:0030198">
    <property type="term" value="P:extracellular matrix organization"/>
    <property type="evidence" value="ECO:0007669"/>
    <property type="project" value="TreeGrafter"/>
</dbReference>
<keyword evidence="7 11" id="KW-0862">Zinc</keyword>
<sequence length="560" mass="64724">MWKIQIWIIQLFIIFKISQEFPIKSNSLSLEVPPAEVLNFMRRFGYLDRNPNNSEALYHESAIVEALKNIQKYGALEQTGKLDGDTMELLTKPRCGVPDIEGKPYYLQKQDMINVSDIKQRKKRFIFGAKTWTKRHIKYLIGNRSLKIPAKQVERDIARAFEVWSQYSNLKFERVNDTSADIIIGFGSLYHGDNFPFDGVGNILAHAFYPYEMGSWGGDVHFDEDENWKENSPELSQGVDFYTVALHELGHSLGLAHSPTYSSIMFPYYKGPDYNVLDYDDTLAMYEAYVNKKLDDDVEVVNDEEQREVEGREEEFVEHTTVSYETTDYSTVYNDYITNTTGKQSYEEETNTNWPSTSGDVKNPFSSSFGSTTSYPTPGLNSRDRSFYTSTIPPICDGNFNAVCHFEDHVHIFKGQYVWKLSAQYRVLDGYPKRLQEVIKDLPEQVKKIDACYERYDKTVLFFTGTQIWYYKDERVLDTSPVSINSLLGYSTNVVHVDAVLLWPKNNRTYIFSGSIFWRYDDYTQQLDEGYPKSMQRWPGIPENIDAATTIPNGKTLNHS</sequence>
<keyword evidence="3 11" id="KW-0479">Metal-binding</keyword>
<dbReference type="SUPFAM" id="SSF55486">
    <property type="entry name" value="Metalloproteases ('zincins'), catalytic domain"/>
    <property type="match status" value="1"/>
</dbReference>
<evidence type="ECO:0000313" key="14">
    <source>
        <dbReference type="EnsemblMetazoa" id="MDOA006914-PA"/>
    </source>
</evidence>
<dbReference type="CDD" id="cd00094">
    <property type="entry name" value="HX"/>
    <property type="match status" value="1"/>
</dbReference>
<comment type="cofactor">
    <cofactor evidence="12">
        <name>Zn(2+)</name>
        <dbReference type="ChEBI" id="CHEBI:29105"/>
    </cofactor>
    <text evidence="12">Binds 2 Zn(2+) ions per subunit.</text>
</comment>
<dbReference type="Gene3D" id="3.40.390.10">
    <property type="entry name" value="Collagenase (Catalytic Domain)"/>
    <property type="match status" value="1"/>
</dbReference>
<keyword evidence="12" id="KW-0106">Calcium</keyword>
<evidence type="ECO:0000256" key="2">
    <source>
        <dbReference type="ARBA" id="ARBA00022670"/>
    </source>
</evidence>
<feature type="binding site" evidence="12">
    <location>
        <position position="219"/>
    </location>
    <ligand>
        <name>Ca(2+)</name>
        <dbReference type="ChEBI" id="CHEBI:29108"/>
        <label>2</label>
    </ligand>
</feature>
<dbReference type="SMART" id="SM00120">
    <property type="entry name" value="HX"/>
    <property type="match status" value="3"/>
</dbReference>
<name>A0A1I8MNR7_MUSDO</name>
<dbReference type="CDD" id="cd04278">
    <property type="entry name" value="ZnMc_MMP"/>
    <property type="match status" value="1"/>
</dbReference>
<feature type="active site" evidence="10">
    <location>
        <position position="248"/>
    </location>
</feature>
<feature type="binding site" evidence="12">
    <location>
        <position position="198"/>
    </location>
    <ligand>
        <name>Ca(2+)</name>
        <dbReference type="ChEBI" id="CHEBI:29108"/>
        <label>3</label>
    </ligand>
</feature>
<dbReference type="Pfam" id="PF00413">
    <property type="entry name" value="Peptidase_M10"/>
    <property type="match status" value="1"/>
</dbReference>
<feature type="domain" description="Peptidase metallopeptidase" evidence="13">
    <location>
        <begin position="128"/>
        <end position="288"/>
    </location>
</feature>
<feature type="binding site" evidence="12">
    <location>
        <position position="217"/>
    </location>
    <ligand>
        <name>Ca(2+)</name>
        <dbReference type="ChEBI" id="CHEBI:29108"/>
        <label>2</label>
    </ligand>
</feature>
<feature type="binding site" evidence="12">
    <location>
        <position position="199"/>
    </location>
    <ligand>
        <name>Ca(2+)</name>
        <dbReference type="ChEBI" id="CHEBI:29108"/>
        <label>3</label>
    </ligand>
</feature>
<evidence type="ECO:0000256" key="7">
    <source>
        <dbReference type="ARBA" id="ARBA00022833"/>
    </source>
</evidence>
<keyword evidence="8" id="KW-0482">Metalloprotease</keyword>
<evidence type="ECO:0000256" key="1">
    <source>
        <dbReference type="ARBA" id="ARBA00010370"/>
    </source>
</evidence>
<organism evidence="14">
    <name type="scientific">Musca domestica</name>
    <name type="common">House fly</name>
    <dbReference type="NCBI Taxonomy" id="7370"/>
    <lineage>
        <taxon>Eukaryota</taxon>
        <taxon>Metazoa</taxon>
        <taxon>Ecdysozoa</taxon>
        <taxon>Arthropoda</taxon>
        <taxon>Hexapoda</taxon>
        <taxon>Insecta</taxon>
        <taxon>Pterygota</taxon>
        <taxon>Neoptera</taxon>
        <taxon>Endopterygota</taxon>
        <taxon>Diptera</taxon>
        <taxon>Brachycera</taxon>
        <taxon>Muscomorpha</taxon>
        <taxon>Muscoidea</taxon>
        <taxon>Muscidae</taxon>
        <taxon>Musca</taxon>
    </lineage>
</organism>
<dbReference type="SUPFAM" id="SSF47090">
    <property type="entry name" value="PGBD-like"/>
    <property type="match status" value="1"/>
</dbReference>
<evidence type="ECO:0000256" key="10">
    <source>
        <dbReference type="PIRSR" id="PIRSR001191-1"/>
    </source>
</evidence>
<dbReference type="EnsemblMetazoa" id="MDOA006914-RA">
    <property type="protein sequence ID" value="MDOA006914-PA"/>
    <property type="gene ID" value="MDOA006914"/>
</dbReference>
<evidence type="ECO:0000256" key="9">
    <source>
        <dbReference type="ARBA" id="ARBA00023145"/>
    </source>
</evidence>
<dbReference type="InterPro" id="IPR001818">
    <property type="entry name" value="Pept_M10_metallopeptidase"/>
</dbReference>
<dbReference type="GO" id="GO:0005615">
    <property type="term" value="C:extracellular space"/>
    <property type="evidence" value="ECO:0007669"/>
    <property type="project" value="TreeGrafter"/>
</dbReference>
<feature type="binding site" evidence="11">
    <location>
        <position position="257"/>
    </location>
    <ligand>
        <name>Zn(2+)</name>
        <dbReference type="ChEBI" id="CHEBI:29105"/>
        <label>2</label>
        <note>catalytic</note>
    </ligand>
</feature>
<feature type="binding site" evidence="11">
    <location>
        <position position="251"/>
    </location>
    <ligand>
        <name>Zn(2+)</name>
        <dbReference type="ChEBI" id="CHEBI:29105"/>
        <label>2</label>
        <note>catalytic</note>
    </ligand>
</feature>
<dbReference type="InterPro" id="IPR036365">
    <property type="entry name" value="PGBD-like_sf"/>
</dbReference>
<dbReference type="PROSITE" id="PS51642">
    <property type="entry name" value="HEMOPEXIN_2"/>
    <property type="match status" value="2"/>
</dbReference>
<feature type="binding site" evidence="12">
    <location>
        <position position="181"/>
    </location>
    <ligand>
        <name>Ca(2+)</name>
        <dbReference type="ChEBI" id="CHEBI:29108"/>
        <label>2</label>
    </ligand>
</feature>
<feature type="binding site" evidence="11">
    <location>
        <position position="247"/>
    </location>
    <ligand>
        <name>Zn(2+)</name>
        <dbReference type="ChEBI" id="CHEBI:29105"/>
        <label>2</label>
        <note>catalytic</note>
    </ligand>
</feature>
<dbReference type="InterPro" id="IPR021190">
    <property type="entry name" value="Pept_M10A"/>
</dbReference>
<keyword evidence="5" id="KW-0677">Repeat</keyword>
<reference evidence="14" key="1">
    <citation type="submission" date="2020-05" db="UniProtKB">
        <authorList>
            <consortium name="EnsemblMetazoa"/>
        </authorList>
    </citation>
    <scope>IDENTIFICATION</scope>
    <source>
        <strain evidence="14">Aabys</strain>
    </source>
</reference>
<dbReference type="PANTHER" id="PTHR10201">
    <property type="entry name" value="MATRIX METALLOPROTEINASE"/>
    <property type="match status" value="1"/>
</dbReference>
<evidence type="ECO:0000256" key="12">
    <source>
        <dbReference type="PIRSR" id="PIRSR621190-2"/>
    </source>
</evidence>
<evidence type="ECO:0000256" key="6">
    <source>
        <dbReference type="ARBA" id="ARBA00022801"/>
    </source>
</evidence>
<protein>
    <recommendedName>
        <fullName evidence="13">Peptidase metallopeptidase domain-containing protein</fullName>
    </recommendedName>
</protein>
<comment type="cofactor">
    <cofactor evidence="12">
        <name>Ca(2+)</name>
        <dbReference type="ChEBI" id="CHEBI:29108"/>
    </cofactor>
    <text evidence="12">Can bind about 5 Ca(2+) ions per subunit.</text>
</comment>
<dbReference type="PROSITE" id="PS00546">
    <property type="entry name" value="CYSTEINE_SWITCH"/>
    <property type="match status" value="1"/>
</dbReference>
<dbReference type="VEuPathDB" id="VectorBase:MDOMA2_018270"/>
<dbReference type="PRINTS" id="PR00138">
    <property type="entry name" value="MATRIXIN"/>
</dbReference>
<feature type="binding site" evidence="12">
    <location>
        <position position="265"/>
    </location>
    <ligand>
        <name>Zn(2+)</name>
        <dbReference type="ChEBI" id="CHEBI:29105"/>
        <label>2</label>
        <note>catalytic</note>
    </ligand>
</feature>
<dbReference type="InterPro" id="IPR006026">
    <property type="entry name" value="Peptidase_Metallo"/>
</dbReference>
<dbReference type="InterPro" id="IPR036375">
    <property type="entry name" value="Hemopexin-like_dom_sf"/>
</dbReference>
<dbReference type="InterPro" id="IPR024079">
    <property type="entry name" value="MetalloPept_cat_dom_sf"/>
</dbReference>
<keyword evidence="4" id="KW-0732">Signal</keyword>
<dbReference type="VEuPathDB" id="VectorBase:MDOA006914"/>
<feature type="binding site" evidence="12">
    <location>
        <position position="206"/>
    </location>
    <ligand>
        <name>Zn(2+)</name>
        <dbReference type="ChEBI" id="CHEBI:29105"/>
        <label>1</label>
    </ligand>
</feature>
<dbReference type="SMART" id="SM00235">
    <property type="entry name" value="ZnMc"/>
    <property type="match status" value="1"/>
</dbReference>